<protein>
    <submittedName>
        <fullName evidence="2">Phage tail family protein</fullName>
    </submittedName>
</protein>
<dbReference type="InterPro" id="IPR006520">
    <property type="entry name" value="Dit_BPSPP_N"/>
</dbReference>
<feature type="domain" description="Siphovirus-type tail component RIFT-related" evidence="1">
    <location>
        <begin position="31"/>
        <end position="133"/>
    </location>
</feature>
<evidence type="ECO:0000259" key="1">
    <source>
        <dbReference type="Pfam" id="PF05709"/>
    </source>
</evidence>
<dbReference type="Proteomes" id="UP001208853">
    <property type="component" value="Unassembled WGS sequence"/>
</dbReference>
<dbReference type="AlphaFoldDB" id="A0AAW5TET2"/>
<organism evidence="2 3">
    <name type="scientific">Streptococcus anginosus</name>
    <dbReference type="NCBI Taxonomy" id="1328"/>
    <lineage>
        <taxon>Bacteria</taxon>
        <taxon>Bacillati</taxon>
        <taxon>Bacillota</taxon>
        <taxon>Bacilli</taxon>
        <taxon>Lactobacillales</taxon>
        <taxon>Streptococcaceae</taxon>
        <taxon>Streptococcus</taxon>
        <taxon>Streptococcus anginosus group</taxon>
    </lineage>
</organism>
<gene>
    <name evidence="2" type="ORF">OJ930_01970</name>
</gene>
<dbReference type="EMBL" id="JAPAIK010000007">
    <property type="protein sequence ID" value="MCW1071842.1"/>
    <property type="molecule type" value="Genomic_DNA"/>
</dbReference>
<sequence>MNGIGIEFNKIDILAELSKLGGSATTLDVNRGIIAQITNNYQEQGARRYGQQFLYNTLGIKQIPVSVKLTGTPAYFNKAVEKLGGLLNVEAPKELIFGDEPNKIWLAVPSGAPNLTFDHTTSPPTATLSITFDVPRAYGENKDAVAVGNNLSSEYGTITKISNNHYKATLKNLGTAPAAPKITIKHNSENGWIGFTSAEGVYELGDPEEIDTKPVKKSEILFDYVSNNWITKGFAEGKKNIAILNDNSQNLNGTLALDNTWGRPHIALANRGSGPLPNNAGSITWEIPADSNGEKGSLREYFWWRQIFWLGAANQYGFIKITVSDTEGKFLYGVETIKRAYGLTCEYNVLISDGKGGFRMPANGQWTFWGTHRDDQNPFNAECGWSDIIRRDDLLNVFWFGSRRDISAPELKGRKSAKIHVAIGAFGDKPQVTHAYLDSIVYRKDFIEKIEDIPNRYRMGSVVETDMSTSKSFCDNLPILDQMTDGSEPLLLPVGKSELDIYLSSWNEKEPDIKIAWNERYP</sequence>
<evidence type="ECO:0000313" key="2">
    <source>
        <dbReference type="EMBL" id="MCW1071842.1"/>
    </source>
</evidence>
<reference evidence="2" key="1">
    <citation type="submission" date="2022-10" db="EMBL/GenBank/DDBJ databases">
        <title>Comparative genomic study of S. anginosus.</title>
        <authorList>
            <person name="Prasad A."/>
            <person name="Ene A."/>
            <person name="Jablonska S."/>
            <person name="Du J."/>
            <person name="Wolfe A.J."/>
            <person name="Putonti C."/>
        </authorList>
    </citation>
    <scope>NUCLEOTIDE SEQUENCE</scope>
    <source>
        <strain evidence="2">UMB6888</strain>
    </source>
</reference>
<dbReference type="Pfam" id="PF05709">
    <property type="entry name" value="Sipho_tail"/>
    <property type="match status" value="1"/>
</dbReference>
<accession>A0AAW5TET2</accession>
<dbReference type="NCBIfam" id="TIGR01633">
    <property type="entry name" value="phi3626_gp14_N"/>
    <property type="match status" value="1"/>
</dbReference>
<dbReference type="RefSeq" id="WP_264344542.1">
    <property type="nucleotide sequence ID" value="NZ_JAPAIJ010000001.1"/>
</dbReference>
<dbReference type="Gene3D" id="2.40.30.200">
    <property type="match status" value="1"/>
</dbReference>
<dbReference type="InterPro" id="IPR008841">
    <property type="entry name" value="Siphovirus-type_tail_N"/>
</dbReference>
<evidence type="ECO:0000313" key="3">
    <source>
        <dbReference type="Proteomes" id="UP001208853"/>
    </source>
</evidence>
<comment type="caution">
    <text evidence="2">The sequence shown here is derived from an EMBL/GenBank/DDBJ whole genome shotgun (WGS) entry which is preliminary data.</text>
</comment>
<proteinExistence type="predicted"/>
<name>A0AAW5TET2_STRAP</name>